<dbReference type="InterPro" id="IPR035348">
    <property type="entry name" value="MoaF_C"/>
</dbReference>
<dbReference type="EMBL" id="JBHSFQ010000029">
    <property type="protein sequence ID" value="MFC4564854.1"/>
    <property type="molecule type" value="Genomic_DNA"/>
</dbReference>
<feature type="domain" description="MoaF C-terminal" evidence="2">
    <location>
        <begin position="162"/>
        <end position="272"/>
    </location>
</feature>
<accession>A0ABV9E108</accession>
<dbReference type="Gene3D" id="2.40.128.20">
    <property type="match status" value="1"/>
</dbReference>
<evidence type="ECO:0000259" key="1">
    <source>
        <dbReference type="Pfam" id="PF10703"/>
    </source>
</evidence>
<dbReference type="Pfam" id="PF17409">
    <property type="entry name" value="MoaF_C"/>
    <property type="match status" value="1"/>
</dbReference>
<evidence type="ECO:0000313" key="4">
    <source>
        <dbReference type="Proteomes" id="UP001595923"/>
    </source>
</evidence>
<protein>
    <submittedName>
        <fullName evidence="3">MoaF C-terminal domain-containing protein</fullName>
    </submittedName>
</protein>
<organism evidence="3 4">
    <name type="scientific">Nocardiopsis mangrovi</name>
    <dbReference type="NCBI Taxonomy" id="1179818"/>
    <lineage>
        <taxon>Bacteria</taxon>
        <taxon>Bacillati</taxon>
        <taxon>Actinomycetota</taxon>
        <taxon>Actinomycetes</taxon>
        <taxon>Streptosporangiales</taxon>
        <taxon>Nocardiopsidaceae</taxon>
        <taxon>Nocardiopsis</taxon>
    </lineage>
</organism>
<evidence type="ECO:0000259" key="2">
    <source>
        <dbReference type="Pfam" id="PF17409"/>
    </source>
</evidence>
<dbReference type="InterPro" id="IPR012674">
    <property type="entry name" value="Calycin"/>
</dbReference>
<dbReference type="Proteomes" id="UP001595923">
    <property type="component" value="Unassembled WGS sequence"/>
</dbReference>
<sequence>MPPDSSSAPDLRSLYLSYEFCDAGFDGNRLPLSDRLAGTGQVLFAPGASSPGLRVDFTTGTELTWQDGEGAPQRSAYRAVEVRPGVFYVDWSRPGDRSRSVSLVLDVPGARASVLRSALPGAADARAGLYERILDRDDLSAVDVDVRGMGIGRPPPADPHPRSTDLVGRRVLCAYGSSTLEHVYLNEHLFCWHVVSGGGAGAADVDPCAHYRIADDLYLLVWREKLAPAVGMVLLDFARRRSTGKLFYDRLTEPGTITDYLVGAELTVLNHTRYP</sequence>
<evidence type="ECO:0000313" key="3">
    <source>
        <dbReference type="EMBL" id="MFC4564854.1"/>
    </source>
</evidence>
<keyword evidence="4" id="KW-1185">Reference proteome</keyword>
<name>A0ABV9E108_9ACTN</name>
<dbReference type="InterPro" id="IPR024724">
    <property type="entry name" value="MoaF_N"/>
</dbReference>
<reference evidence="4" key="1">
    <citation type="journal article" date="2019" name="Int. J. Syst. Evol. Microbiol.">
        <title>The Global Catalogue of Microorganisms (GCM) 10K type strain sequencing project: providing services to taxonomists for standard genome sequencing and annotation.</title>
        <authorList>
            <consortium name="The Broad Institute Genomics Platform"/>
            <consortium name="The Broad Institute Genome Sequencing Center for Infectious Disease"/>
            <person name="Wu L."/>
            <person name="Ma J."/>
        </authorList>
    </citation>
    <scope>NUCLEOTIDE SEQUENCE [LARGE SCALE GENOMIC DNA]</scope>
    <source>
        <strain evidence="4">XZYJ18</strain>
    </source>
</reference>
<dbReference type="Pfam" id="PF10703">
    <property type="entry name" value="MoaF"/>
    <property type="match status" value="1"/>
</dbReference>
<proteinExistence type="predicted"/>
<feature type="domain" description="Molybdenum cofactor biosynthesis protein F N-terminal" evidence="1">
    <location>
        <begin position="23"/>
        <end position="120"/>
    </location>
</feature>
<dbReference type="RefSeq" id="WP_378578362.1">
    <property type="nucleotide sequence ID" value="NZ_JBHSFQ010000029.1"/>
</dbReference>
<gene>
    <name evidence="3" type="ORF">ACFO4E_23600</name>
</gene>
<comment type="caution">
    <text evidence="3">The sequence shown here is derived from an EMBL/GenBank/DDBJ whole genome shotgun (WGS) entry which is preliminary data.</text>
</comment>